<evidence type="ECO:0000313" key="1">
    <source>
        <dbReference type="EMBL" id="CEK64798.1"/>
    </source>
</evidence>
<proteinExistence type="predicted"/>
<protein>
    <submittedName>
        <fullName evidence="1">Uncharacterized protein</fullName>
    </submittedName>
</protein>
<dbReference type="EMBL" id="HACG01017933">
    <property type="protein sequence ID" value="CEK64798.1"/>
    <property type="molecule type" value="Transcribed_RNA"/>
</dbReference>
<organism evidence="1">
    <name type="scientific">Arion vulgaris</name>
    <dbReference type="NCBI Taxonomy" id="1028688"/>
    <lineage>
        <taxon>Eukaryota</taxon>
        <taxon>Metazoa</taxon>
        <taxon>Spiralia</taxon>
        <taxon>Lophotrochozoa</taxon>
        <taxon>Mollusca</taxon>
        <taxon>Gastropoda</taxon>
        <taxon>Heterobranchia</taxon>
        <taxon>Euthyneura</taxon>
        <taxon>Panpulmonata</taxon>
        <taxon>Eupulmonata</taxon>
        <taxon>Stylommatophora</taxon>
        <taxon>Helicina</taxon>
        <taxon>Arionoidea</taxon>
        <taxon>Arionidae</taxon>
        <taxon>Arion</taxon>
    </lineage>
</organism>
<name>A0A0B6Z8D5_9EUPU</name>
<sequence length="71" mass="8016">LLLWSGQVKKQIMFVHPSPIYQELSEEVTASNIDLNFELEFDKRFAGVSNSLITPSSMTKILLHPITVLSL</sequence>
<accession>A0A0B6Z8D5</accession>
<feature type="non-terminal residue" evidence="1">
    <location>
        <position position="1"/>
    </location>
</feature>
<gene>
    <name evidence="1" type="primary">ORF52976</name>
</gene>
<reference evidence="1" key="1">
    <citation type="submission" date="2014-12" db="EMBL/GenBank/DDBJ databases">
        <title>Insight into the proteome of Arion vulgaris.</title>
        <authorList>
            <person name="Aradska J."/>
            <person name="Bulat T."/>
            <person name="Smidak R."/>
            <person name="Sarate P."/>
            <person name="Gangsoo J."/>
            <person name="Sialana F."/>
            <person name="Bilban M."/>
            <person name="Lubec G."/>
        </authorList>
    </citation>
    <scope>NUCLEOTIDE SEQUENCE</scope>
    <source>
        <tissue evidence="1">Skin</tissue>
    </source>
</reference>
<dbReference type="AlphaFoldDB" id="A0A0B6Z8D5"/>